<proteinExistence type="predicted"/>
<dbReference type="InterPro" id="IPR021484">
    <property type="entry name" value="DUF3137"/>
</dbReference>
<evidence type="ECO:0000256" key="1">
    <source>
        <dbReference type="SAM" id="Phobius"/>
    </source>
</evidence>
<keyword evidence="1" id="KW-0812">Transmembrane</keyword>
<protein>
    <submittedName>
        <fullName evidence="2">DUF3137 domain-containing protein</fullName>
    </submittedName>
</protein>
<gene>
    <name evidence="2" type="ORF">ACFSUN_13230</name>
</gene>
<evidence type="ECO:0000313" key="3">
    <source>
        <dbReference type="Proteomes" id="UP001597451"/>
    </source>
</evidence>
<sequence>MKKWNEAYQLERFAKTDEEFDTYFNEELKQDVERLESERKKAIGLTKKQAMKLLPLVAVLILSYFFWPYIIGYLFFGILFISTFLFKDIEKKRRKLEKKIKEELVTDIVKFINRRFSYSPRKYIPQKDFIDSNVFETNPNRYFGDDFIKGSVGSSVKGDQARNNQPKTELSFSEIRAFHAVPFKDRNGKKKQRIQPLFKGLFFVADFNKDFEGITIIGPKKDRTIAKKVKTEERDKLEEVELEDIDFMDKFLVRTTDQITARYILTPNFMNRMLSFTTVERFGEIPKPTSLKEAWHMGVNAKHLPQVNFANTPYFSFKDGKMYFFLPTEKRHFELNMYVPITKEVMKGYFHDINIALELVDELNLNLRIWNKV</sequence>
<dbReference type="EMBL" id="JBHUMX010000040">
    <property type="protein sequence ID" value="MFD2629743.1"/>
    <property type="molecule type" value="Genomic_DNA"/>
</dbReference>
<comment type="caution">
    <text evidence="2">The sequence shown here is derived from an EMBL/GenBank/DDBJ whole genome shotgun (WGS) entry which is preliminary data.</text>
</comment>
<keyword evidence="1" id="KW-1133">Transmembrane helix</keyword>
<dbReference type="Proteomes" id="UP001597451">
    <property type="component" value="Unassembled WGS sequence"/>
</dbReference>
<keyword evidence="3" id="KW-1185">Reference proteome</keyword>
<dbReference type="Pfam" id="PF11335">
    <property type="entry name" value="DUF3137"/>
    <property type="match status" value="2"/>
</dbReference>
<reference evidence="3" key="1">
    <citation type="journal article" date="2019" name="Int. J. Syst. Evol. Microbiol.">
        <title>The Global Catalogue of Microorganisms (GCM) 10K type strain sequencing project: providing services to taxonomists for standard genome sequencing and annotation.</title>
        <authorList>
            <consortium name="The Broad Institute Genomics Platform"/>
            <consortium name="The Broad Institute Genome Sequencing Center for Infectious Disease"/>
            <person name="Wu L."/>
            <person name="Ma J."/>
        </authorList>
    </citation>
    <scope>NUCLEOTIDE SEQUENCE [LARGE SCALE GENOMIC DNA]</scope>
    <source>
        <strain evidence="3">TISTR 1858</strain>
    </source>
</reference>
<name>A0ABW5Q2C4_9BACI</name>
<organism evidence="2 3">
    <name type="scientific">Oceanobacillus kapialis</name>
    <dbReference type="NCBI Taxonomy" id="481353"/>
    <lineage>
        <taxon>Bacteria</taxon>
        <taxon>Bacillati</taxon>
        <taxon>Bacillota</taxon>
        <taxon>Bacilli</taxon>
        <taxon>Bacillales</taxon>
        <taxon>Bacillaceae</taxon>
        <taxon>Oceanobacillus</taxon>
    </lineage>
</organism>
<evidence type="ECO:0000313" key="2">
    <source>
        <dbReference type="EMBL" id="MFD2629743.1"/>
    </source>
</evidence>
<dbReference type="RefSeq" id="WP_379562532.1">
    <property type="nucleotide sequence ID" value="NZ_JBHUMX010000040.1"/>
</dbReference>
<keyword evidence="1" id="KW-0472">Membrane</keyword>
<accession>A0ABW5Q2C4</accession>
<feature type="transmembrane region" description="Helical" evidence="1">
    <location>
        <begin position="50"/>
        <end position="67"/>
    </location>
</feature>